<dbReference type="Pfam" id="PF00941">
    <property type="entry name" value="FAD_binding_5"/>
    <property type="match status" value="1"/>
</dbReference>
<dbReference type="InterPro" id="IPR016208">
    <property type="entry name" value="Ald_Oxase/xanthine_DH-like"/>
</dbReference>
<organism evidence="18 19">
    <name type="scientific">Diatraea saccharalis</name>
    <name type="common">sugarcane borer</name>
    <dbReference type="NCBI Taxonomy" id="40085"/>
    <lineage>
        <taxon>Eukaryota</taxon>
        <taxon>Metazoa</taxon>
        <taxon>Ecdysozoa</taxon>
        <taxon>Arthropoda</taxon>
        <taxon>Hexapoda</taxon>
        <taxon>Insecta</taxon>
        <taxon>Pterygota</taxon>
        <taxon>Neoptera</taxon>
        <taxon>Endopterygota</taxon>
        <taxon>Lepidoptera</taxon>
        <taxon>Glossata</taxon>
        <taxon>Ditrysia</taxon>
        <taxon>Pyraloidea</taxon>
        <taxon>Crambidae</taxon>
        <taxon>Crambinae</taxon>
        <taxon>Diatraea</taxon>
    </lineage>
</organism>
<comment type="similarity">
    <text evidence="4">Belongs to the xanthine dehydrogenase family.</text>
</comment>
<dbReference type="InterPro" id="IPR002346">
    <property type="entry name" value="Mopterin_DH_FAD-bd"/>
</dbReference>
<dbReference type="SUPFAM" id="SSF54665">
    <property type="entry name" value="CO dehydrogenase molybdoprotein N-domain-like"/>
    <property type="match status" value="1"/>
</dbReference>
<evidence type="ECO:0000256" key="9">
    <source>
        <dbReference type="ARBA" id="ARBA00022723"/>
    </source>
</evidence>
<dbReference type="InterPro" id="IPR006058">
    <property type="entry name" value="2Fe2S_fd_BS"/>
</dbReference>
<dbReference type="Gene3D" id="3.30.390.50">
    <property type="entry name" value="CO dehydrogenase flavoprotein, C-terminal domain"/>
    <property type="match status" value="1"/>
</dbReference>
<dbReference type="PANTHER" id="PTHR11908:SF132">
    <property type="entry name" value="ALDEHYDE OXIDASE 1-RELATED"/>
    <property type="match status" value="1"/>
</dbReference>
<dbReference type="InterPro" id="IPR046867">
    <property type="entry name" value="AldOxase/xan_DH_MoCoBD2"/>
</dbReference>
<dbReference type="Gene3D" id="1.10.150.120">
    <property type="entry name" value="[2Fe-2S]-binding domain"/>
    <property type="match status" value="1"/>
</dbReference>
<dbReference type="GO" id="GO:0051537">
    <property type="term" value="F:2 iron, 2 sulfur cluster binding"/>
    <property type="evidence" value="ECO:0007669"/>
    <property type="project" value="UniProtKB-KW"/>
</dbReference>
<dbReference type="PROSITE" id="PS51085">
    <property type="entry name" value="2FE2S_FER_2"/>
    <property type="match status" value="1"/>
</dbReference>
<comment type="cofactor">
    <cofactor evidence="1">
        <name>Mo-molybdopterin</name>
        <dbReference type="ChEBI" id="CHEBI:71302"/>
    </cofactor>
</comment>
<evidence type="ECO:0000256" key="11">
    <source>
        <dbReference type="ARBA" id="ARBA00023002"/>
    </source>
</evidence>
<keyword evidence="10" id="KW-0274">FAD</keyword>
<evidence type="ECO:0000256" key="2">
    <source>
        <dbReference type="ARBA" id="ARBA00001974"/>
    </source>
</evidence>
<dbReference type="Gene3D" id="3.30.465.10">
    <property type="match status" value="1"/>
</dbReference>
<dbReference type="FunFam" id="3.30.390.50:FF:000003">
    <property type="entry name" value="Aldehyde oxidase1"/>
    <property type="match status" value="1"/>
</dbReference>
<keyword evidence="14" id="KW-0576">Peroxisome</keyword>
<dbReference type="SUPFAM" id="SSF47741">
    <property type="entry name" value="CO dehydrogenase ISP C-domain like"/>
    <property type="match status" value="1"/>
</dbReference>
<keyword evidence="12" id="KW-0408">Iron</keyword>
<dbReference type="FunFam" id="3.30.365.10:FF:000002">
    <property type="entry name" value="Xanthine dehydrogenase oxidase"/>
    <property type="match status" value="1"/>
</dbReference>
<dbReference type="SMART" id="SM01092">
    <property type="entry name" value="CO_deh_flav_C"/>
    <property type="match status" value="1"/>
</dbReference>
<accession>A0A9P0C5L2</accession>
<dbReference type="PROSITE" id="PS00197">
    <property type="entry name" value="2FE2S_FER_1"/>
    <property type="match status" value="1"/>
</dbReference>
<dbReference type="Pfam" id="PF01315">
    <property type="entry name" value="Ald_Xan_dh_C"/>
    <property type="match status" value="1"/>
</dbReference>
<evidence type="ECO:0000259" key="16">
    <source>
        <dbReference type="PROSITE" id="PS51085"/>
    </source>
</evidence>
<dbReference type="OrthoDB" id="8300278at2759"/>
<evidence type="ECO:0000256" key="14">
    <source>
        <dbReference type="ARBA" id="ARBA00023140"/>
    </source>
</evidence>
<dbReference type="InterPro" id="IPR016166">
    <property type="entry name" value="FAD-bd_PCMH"/>
</dbReference>
<keyword evidence="7" id="KW-0285">Flavoprotein</keyword>
<dbReference type="SUPFAM" id="SSF55447">
    <property type="entry name" value="CO dehydrogenase flavoprotein C-terminal domain-like"/>
    <property type="match status" value="1"/>
</dbReference>
<dbReference type="InterPro" id="IPR005107">
    <property type="entry name" value="CO_DH_flav_C"/>
</dbReference>
<dbReference type="InterPro" id="IPR036856">
    <property type="entry name" value="Ald_Oxase/Xan_DH_a/b_sf"/>
</dbReference>
<evidence type="ECO:0000313" key="18">
    <source>
        <dbReference type="EMBL" id="CAH0755277.1"/>
    </source>
</evidence>
<dbReference type="Gene3D" id="3.30.365.10">
    <property type="entry name" value="Aldehyde oxidase/xanthine dehydrogenase, molybdopterin binding domain"/>
    <property type="match status" value="5"/>
</dbReference>
<dbReference type="EMBL" id="OU893350">
    <property type="protein sequence ID" value="CAH0755277.1"/>
    <property type="molecule type" value="Genomic_DNA"/>
</dbReference>
<comment type="cofactor">
    <cofactor evidence="15">
        <name>[2Fe-2S] cluster</name>
        <dbReference type="ChEBI" id="CHEBI:190135"/>
    </cofactor>
</comment>
<dbReference type="Pfam" id="PF03450">
    <property type="entry name" value="CO_deh_flav_C"/>
    <property type="match status" value="1"/>
</dbReference>
<dbReference type="InterPro" id="IPR037165">
    <property type="entry name" value="AldOxase/xan_DH_Mopterin-bd_sf"/>
</dbReference>
<proteinExistence type="inferred from homology"/>
<evidence type="ECO:0000256" key="8">
    <source>
        <dbReference type="ARBA" id="ARBA00022714"/>
    </source>
</evidence>
<dbReference type="InterPro" id="IPR036318">
    <property type="entry name" value="FAD-bd_PCMH-like_sf"/>
</dbReference>
<dbReference type="GO" id="GO:0071949">
    <property type="term" value="F:FAD binding"/>
    <property type="evidence" value="ECO:0007669"/>
    <property type="project" value="InterPro"/>
</dbReference>
<dbReference type="Pfam" id="PF02738">
    <property type="entry name" value="MoCoBD_1"/>
    <property type="match status" value="1"/>
</dbReference>
<dbReference type="GO" id="GO:0016491">
    <property type="term" value="F:oxidoreductase activity"/>
    <property type="evidence" value="ECO:0007669"/>
    <property type="project" value="UniProtKB-KW"/>
</dbReference>
<evidence type="ECO:0000256" key="1">
    <source>
        <dbReference type="ARBA" id="ARBA00001924"/>
    </source>
</evidence>
<dbReference type="Pfam" id="PF01799">
    <property type="entry name" value="Fer2_2"/>
    <property type="match status" value="1"/>
</dbReference>
<evidence type="ECO:0000256" key="7">
    <source>
        <dbReference type="ARBA" id="ARBA00022630"/>
    </source>
</evidence>
<feature type="domain" description="2Fe-2S ferredoxin-type" evidence="16">
    <location>
        <begin position="166"/>
        <end position="249"/>
    </location>
</feature>
<gene>
    <name evidence="18" type="ORF">DIATSA_LOCUS6053</name>
</gene>
<dbReference type="Proteomes" id="UP001153714">
    <property type="component" value="Chromosome 19"/>
</dbReference>
<dbReference type="InterPro" id="IPR036683">
    <property type="entry name" value="CO_DH_flav_C_dom_sf"/>
</dbReference>
<feature type="domain" description="FAD-binding PCMH-type" evidence="17">
    <location>
        <begin position="372"/>
        <end position="552"/>
    </location>
</feature>
<dbReference type="Gene3D" id="3.10.20.30">
    <property type="match status" value="1"/>
</dbReference>
<dbReference type="FunFam" id="3.30.365.10:FF:000001">
    <property type="entry name" value="Xanthine dehydrogenase oxidase"/>
    <property type="match status" value="1"/>
</dbReference>
<evidence type="ECO:0000256" key="12">
    <source>
        <dbReference type="ARBA" id="ARBA00023004"/>
    </source>
</evidence>
<evidence type="ECO:0000313" key="19">
    <source>
        <dbReference type="Proteomes" id="UP001153714"/>
    </source>
</evidence>
<dbReference type="InterPro" id="IPR002888">
    <property type="entry name" value="2Fe-2S-bd"/>
</dbReference>
<name>A0A9P0C5L2_9NEOP</name>
<dbReference type="InterPro" id="IPR000674">
    <property type="entry name" value="Ald_Oxase/Xan_DH_a/b"/>
</dbReference>
<dbReference type="PANTHER" id="PTHR11908">
    <property type="entry name" value="XANTHINE DEHYDROGENASE"/>
    <property type="match status" value="1"/>
</dbReference>
<dbReference type="InterPro" id="IPR036010">
    <property type="entry name" value="2Fe-2S_ferredoxin-like_sf"/>
</dbReference>
<evidence type="ECO:0000259" key="17">
    <source>
        <dbReference type="PROSITE" id="PS51387"/>
    </source>
</evidence>
<protein>
    <submittedName>
        <fullName evidence="18">Uncharacterized protein</fullName>
    </submittedName>
</protein>
<evidence type="ECO:0000256" key="5">
    <source>
        <dbReference type="ARBA" id="ARBA00011738"/>
    </source>
</evidence>
<keyword evidence="8" id="KW-0001">2Fe-2S</keyword>
<evidence type="ECO:0000256" key="13">
    <source>
        <dbReference type="ARBA" id="ARBA00023014"/>
    </source>
</evidence>
<sequence>MPSATWEEMIKSAFDADIDLQVHGYSNTADAQYYNVCGVCFAEVEVDILTGEHEIIRVDLIEDPGRSISPEIDIGQVEGAFIMGVGYWTSEHIVFDPQNGEILTDRTWTYHVPQARDIPQDFQIYLTKKYPSSDAILGMKAIGEPPLCLSVVIPFAMREAIVSARLESGLPANKWFAIVGSNVNANTSLLDFIRGRAGLKGTKYMCKEGGCGACIVAVVRKNSTIMAVNSCMVSVLSCLNWEITTIEEIGNRKKGYHPIQTTLAAYSGSQCGHCSPGWVMAMYSLKESKKSLDMLEIEKSFASNVCRCTGYRPILEAFKTFASDAPKPQDIDIEDLGICQKLQSVCNLRVCHIDEWYIITEKEVEAQTKKIILNDGSIWFRVEELNEIFDVFNTQGITDYMLVAGNTAKGAYPIQRYPRILIDISELPELKTYIVDQNLFIGAGTTLSELKNIWEKVSQQDYFGYLNILNNHLKLVANISIKNLGTVGGNLMIKHQYNDFPSDIFVLLETVGARLTIVFNMTERNTVTMQQFLRLDMTGKIILNVIMPPLNDDFKVVTYKVMPKAQNAHAIVNAGFLYKYNSKDNVVRSARIVYGGLSPIFIRAGGTEKFLVNKNLFQNMTLQSAIGILEKELVVFEKPPQLPALYRKSLALSLFYKSLLSLCPTFKISSQYRSAVIRLNESRPLSVGQQIYTTNPSLYPLNQPLPKIEALAQCSGEAIYTDDELEFPNEVHAAFVLSTVPKGRIDTIDASAALNKPGVIAFYTANDIPGLNSFTVIEDPTDSANEEVFSSGIINYFNQPIGVIVAETQVKANEAAKMVIVRYIDISKPVTDLIQAKLDPNRIQLYKSISAQNKGTDITKVINGSSTIRGQYHFTLETHVCITRPSEDGFEVYSSSQWADAVQLMISRALSIEQNRIYVQVRRVGGGYGVKVSRSTQVAVACCLVSQKLNRPCRFVTPLTVNTKAFGKRFPNNADYTVAVNTEGKIQYLNLNLYEDNGYMINELLVMLAYPNFNNCYDSSCWNYNIYNITTDTAKNTWCRAPGSLESISMCEIIMERISYELNLDPIEVRLVNLDPLTAINNIEMLNDLKVKSDYDIRKTEVLTFNYDNKWKKRGLRFSFMRYKNNDPRYYDFNIAVYHGDGSVTITPGGVEIGQGVNTKAAQLCAHLLNIPLNKVNVAIMNTRTAPNSSVTAGSVTTQFTSIGISKCCKELLNRLQPVMKVLPNGSWEEIIRKAYEMNIDLQVHGFVNDENVINYFVYGVALSEVEVDILTGEYEVVRVDILQDVGQSINPDLDVGQVEGAFTMGLGYWTSENLVYDNCTGELLTDRTWNYYVPQARDIPQDFRIYFRNNSYSPPQIFGAKGSNILFYNFCVKSLYHCLAKIISIQCI</sequence>
<dbReference type="GO" id="GO:0005506">
    <property type="term" value="F:iron ion binding"/>
    <property type="evidence" value="ECO:0007669"/>
    <property type="project" value="InterPro"/>
</dbReference>
<keyword evidence="19" id="KW-1185">Reference proteome</keyword>
<comment type="cofactor">
    <cofactor evidence="2">
        <name>FAD</name>
        <dbReference type="ChEBI" id="CHEBI:57692"/>
    </cofactor>
</comment>
<dbReference type="Pfam" id="PF00111">
    <property type="entry name" value="Fer2"/>
    <property type="match status" value="1"/>
</dbReference>
<dbReference type="SUPFAM" id="SSF56176">
    <property type="entry name" value="FAD-binding/transporter-associated domain-like"/>
    <property type="match status" value="1"/>
</dbReference>
<evidence type="ECO:0000256" key="10">
    <source>
        <dbReference type="ARBA" id="ARBA00022827"/>
    </source>
</evidence>
<comment type="subunit">
    <text evidence="5">Homodimer.</text>
</comment>
<evidence type="ECO:0000256" key="4">
    <source>
        <dbReference type="ARBA" id="ARBA00006849"/>
    </source>
</evidence>
<dbReference type="SMART" id="SM01008">
    <property type="entry name" value="Ald_Xan_dh_C"/>
    <property type="match status" value="1"/>
</dbReference>
<dbReference type="CDD" id="cd00207">
    <property type="entry name" value="fer2"/>
    <property type="match status" value="1"/>
</dbReference>
<reference evidence="18" key="1">
    <citation type="submission" date="2021-12" db="EMBL/GenBank/DDBJ databases">
        <authorList>
            <person name="King R."/>
        </authorList>
    </citation>
    <scope>NUCLEOTIDE SEQUENCE</scope>
</reference>
<dbReference type="InterPro" id="IPR008274">
    <property type="entry name" value="AldOxase/xan_DH_MoCoBD1"/>
</dbReference>
<dbReference type="SUPFAM" id="SSF56003">
    <property type="entry name" value="Molybdenum cofactor-binding domain"/>
    <property type="match status" value="2"/>
</dbReference>
<evidence type="ECO:0000256" key="3">
    <source>
        <dbReference type="ARBA" id="ARBA00004275"/>
    </source>
</evidence>
<dbReference type="SUPFAM" id="SSF54292">
    <property type="entry name" value="2Fe-2S ferredoxin-like"/>
    <property type="match status" value="1"/>
</dbReference>
<evidence type="ECO:0000256" key="15">
    <source>
        <dbReference type="ARBA" id="ARBA00034078"/>
    </source>
</evidence>
<evidence type="ECO:0000256" key="6">
    <source>
        <dbReference type="ARBA" id="ARBA00022505"/>
    </source>
</evidence>
<dbReference type="GO" id="GO:0005777">
    <property type="term" value="C:peroxisome"/>
    <property type="evidence" value="ECO:0007669"/>
    <property type="project" value="UniProtKB-SubCell"/>
</dbReference>
<keyword evidence="9" id="KW-0479">Metal-binding</keyword>
<keyword evidence="6" id="KW-0500">Molybdenum</keyword>
<keyword evidence="13" id="KW-0411">Iron-sulfur</keyword>
<comment type="subcellular location">
    <subcellularLocation>
        <location evidence="3">Peroxisome</location>
    </subcellularLocation>
</comment>
<dbReference type="Gene3D" id="3.90.1170.50">
    <property type="entry name" value="Aldehyde oxidase/xanthine dehydrogenase, a/b hammerhead"/>
    <property type="match status" value="1"/>
</dbReference>
<dbReference type="InterPro" id="IPR016169">
    <property type="entry name" value="FAD-bd_PCMH_sub2"/>
</dbReference>
<dbReference type="Pfam" id="PF20256">
    <property type="entry name" value="MoCoBD_2"/>
    <property type="match status" value="2"/>
</dbReference>
<keyword evidence="11" id="KW-0560">Oxidoreductase</keyword>
<dbReference type="InterPro" id="IPR036884">
    <property type="entry name" value="2Fe-2S-bd_dom_sf"/>
</dbReference>
<reference evidence="18" key="2">
    <citation type="submission" date="2022-10" db="EMBL/GenBank/DDBJ databases">
        <authorList>
            <consortium name="ENA_rothamsted_submissions"/>
            <consortium name="culmorum"/>
            <person name="King R."/>
        </authorList>
    </citation>
    <scope>NUCLEOTIDE SEQUENCE</scope>
</reference>
<dbReference type="InterPro" id="IPR001041">
    <property type="entry name" value="2Fe-2S_ferredoxin-type"/>
</dbReference>
<dbReference type="InterPro" id="IPR012675">
    <property type="entry name" value="Beta-grasp_dom_sf"/>
</dbReference>
<dbReference type="PROSITE" id="PS51387">
    <property type="entry name" value="FAD_PCMH"/>
    <property type="match status" value="1"/>
</dbReference>